<reference evidence="6" key="1">
    <citation type="submission" date="2025-08" db="UniProtKB">
        <authorList>
            <consortium name="RefSeq"/>
        </authorList>
    </citation>
    <scope>IDENTIFICATION</scope>
    <source>
        <tissue evidence="6">Leaf</tissue>
    </source>
</reference>
<evidence type="ECO:0000256" key="3">
    <source>
        <dbReference type="SAM" id="SignalP"/>
    </source>
</evidence>
<dbReference type="InterPro" id="IPR052806">
    <property type="entry name" value="Fasciclin-like_AGP"/>
</dbReference>
<evidence type="ECO:0000313" key="6">
    <source>
        <dbReference type="RefSeq" id="XP_021293413.1"/>
    </source>
</evidence>
<dbReference type="Pfam" id="PF02469">
    <property type="entry name" value="Fasciclin"/>
    <property type="match status" value="1"/>
</dbReference>
<accession>A0A6J1B2E0</accession>
<dbReference type="InterPro" id="IPR000782">
    <property type="entry name" value="FAS1_domain"/>
</dbReference>
<dbReference type="PANTHER" id="PTHR33985">
    <property type="entry name" value="OS02G0491300 PROTEIN-RELATED"/>
    <property type="match status" value="1"/>
</dbReference>
<dbReference type="Gene3D" id="2.30.180.10">
    <property type="entry name" value="FAS1 domain"/>
    <property type="match status" value="2"/>
</dbReference>
<dbReference type="SUPFAM" id="SSF82153">
    <property type="entry name" value="FAS1 domain"/>
    <property type="match status" value="2"/>
</dbReference>
<name>A0A6J1B2E0_9ROSI</name>
<dbReference type="Proteomes" id="UP000504621">
    <property type="component" value="Unplaced"/>
</dbReference>
<gene>
    <name evidence="6" type="primary">LOC110423520</name>
</gene>
<feature type="domain" description="FAS1" evidence="4">
    <location>
        <begin position="206"/>
        <end position="302"/>
    </location>
</feature>
<keyword evidence="5" id="KW-1185">Reference proteome</keyword>
<dbReference type="OrthoDB" id="1893649at2759"/>
<proteinExistence type="inferred from homology"/>
<evidence type="ECO:0000313" key="5">
    <source>
        <dbReference type="Proteomes" id="UP000504621"/>
    </source>
</evidence>
<keyword evidence="3" id="KW-0732">Signal</keyword>
<evidence type="ECO:0000259" key="4">
    <source>
        <dbReference type="SMART" id="SM00554"/>
    </source>
</evidence>
<feature type="signal peptide" evidence="3">
    <location>
        <begin position="1"/>
        <end position="20"/>
    </location>
</feature>
<evidence type="ECO:0000256" key="2">
    <source>
        <dbReference type="ARBA" id="ARBA00022974"/>
    </source>
</evidence>
<keyword evidence="2" id="KW-0325">Glycoprotein</keyword>
<dbReference type="GeneID" id="110423520"/>
<evidence type="ECO:0000256" key="1">
    <source>
        <dbReference type="ARBA" id="ARBA00007843"/>
    </source>
</evidence>
<dbReference type="RefSeq" id="XP_021293413.1">
    <property type="nucleotide sequence ID" value="XM_021437738.1"/>
</dbReference>
<sequence length="357" mass="38988">MAVQLLLSLIFFFLPSLSLSASSNIISNAAQVLSDIGMVSMSLTLQYGPQTLIPQTQNLTIFSPSDTVFAKSGQPSLSLLRFHFSPQSLPLSFLNALPFGSKLTTLSSSHSLVVTSSPSDDQLSLNGVKIGKTPAYDDGTLVVYKLDKFFDPSFKVSKHGCVVADTFRNFNSFDKASEALRSKGYFAMASFLDSQLESPKANAKLTIFAPSDEMIKPFMSNWSMYPSILLRLIVPCNIPGRDLVNWDEGVVLETYLEGFNITVAKSGAHVTINGAKVMVRDLFQSDWLVVHGLSDSGGLGRVTARSGAAENSKLGKILLATCCLFLSKFLLSHNYPSLVIWPSNLFWVLSRFRLLDG</sequence>
<comment type="similarity">
    <text evidence="1">Belongs to the fasciclin-like AGP family.</text>
</comment>
<dbReference type="SMART" id="SM00554">
    <property type="entry name" value="FAS1"/>
    <property type="match status" value="2"/>
</dbReference>
<dbReference type="InterPro" id="IPR036378">
    <property type="entry name" value="FAS1_dom_sf"/>
</dbReference>
<feature type="domain" description="FAS1" evidence="4">
    <location>
        <begin position="60"/>
        <end position="153"/>
    </location>
</feature>
<feature type="chain" id="PRO_5026659477" evidence="3">
    <location>
        <begin position="21"/>
        <end position="357"/>
    </location>
</feature>
<dbReference type="PANTHER" id="PTHR33985:SF17">
    <property type="entry name" value="FASCICLIN-LIKE ARABINOGALACTAN PROTEIN 20"/>
    <property type="match status" value="1"/>
</dbReference>
<dbReference type="AlphaFoldDB" id="A0A6J1B2E0"/>
<keyword evidence="2" id="KW-0654">Proteoglycan</keyword>
<protein>
    <submittedName>
        <fullName evidence="6">Fasciclin-like arabinogalactan protein 20</fullName>
    </submittedName>
</protein>
<organism evidence="5 6">
    <name type="scientific">Herrania umbratica</name>
    <dbReference type="NCBI Taxonomy" id="108875"/>
    <lineage>
        <taxon>Eukaryota</taxon>
        <taxon>Viridiplantae</taxon>
        <taxon>Streptophyta</taxon>
        <taxon>Embryophyta</taxon>
        <taxon>Tracheophyta</taxon>
        <taxon>Spermatophyta</taxon>
        <taxon>Magnoliopsida</taxon>
        <taxon>eudicotyledons</taxon>
        <taxon>Gunneridae</taxon>
        <taxon>Pentapetalae</taxon>
        <taxon>rosids</taxon>
        <taxon>malvids</taxon>
        <taxon>Malvales</taxon>
        <taxon>Malvaceae</taxon>
        <taxon>Byttnerioideae</taxon>
        <taxon>Herrania</taxon>
    </lineage>
</organism>